<feature type="domain" description="Homeobox" evidence="3">
    <location>
        <begin position="1"/>
        <end position="17"/>
    </location>
</feature>
<gene>
    <name evidence="4" type="ORF">PENTCL1PPCAC_27608</name>
</gene>
<keyword evidence="5" id="KW-1185">Reference proteome</keyword>
<feature type="non-terminal residue" evidence="4">
    <location>
        <position position="74"/>
    </location>
</feature>
<keyword evidence="2" id="KW-0238">DNA-binding</keyword>
<comment type="subcellular location">
    <subcellularLocation>
        <location evidence="1 2">Nucleus</location>
    </subcellularLocation>
</comment>
<dbReference type="InterPro" id="IPR001356">
    <property type="entry name" value="HD"/>
</dbReference>
<feature type="DNA-binding region" description="Homeobox" evidence="2">
    <location>
        <begin position="3"/>
        <end position="18"/>
    </location>
</feature>
<sequence>MQVKIWLQNRRYKEKKSRPASDISPWKYDHHYDTEKVIRAIEYSVSVFNHFSTGFPLHRPTPEVYQPRPGPDLV</sequence>
<evidence type="ECO:0000256" key="1">
    <source>
        <dbReference type="ARBA" id="ARBA00004123"/>
    </source>
</evidence>
<organism evidence="4 5">
    <name type="scientific">Pristionchus entomophagus</name>
    <dbReference type="NCBI Taxonomy" id="358040"/>
    <lineage>
        <taxon>Eukaryota</taxon>
        <taxon>Metazoa</taxon>
        <taxon>Ecdysozoa</taxon>
        <taxon>Nematoda</taxon>
        <taxon>Chromadorea</taxon>
        <taxon>Rhabditida</taxon>
        <taxon>Rhabditina</taxon>
        <taxon>Diplogasteromorpha</taxon>
        <taxon>Diplogasteroidea</taxon>
        <taxon>Neodiplogasteridae</taxon>
        <taxon>Pristionchus</taxon>
    </lineage>
</organism>
<dbReference type="GO" id="GO:0003677">
    <property type="term" value="F:DNA binding"/>
    <property type="evidence" value="ECO:0007669"/>
    <property type="project" value="UniProtKB-UniRule"/>
</dbReference>
<dbReference type="CDD" id="cd00086">
    <property type="entry name" value="homeodomain"/>
    <property type="match status" value="1"/>
</dbReference>
<evidence type="ECO:0000256" key="2">
    <source>
        <dbReference type="PROSITE-ProRule" id="PRU00108"/>
    </source>
</evidence>
<reference evidence="4" key="1">
    <citation type="submission" date="2023-10" db="EMBL/GenBank/DDBJ databases">
        <title>Genome assembly of Pristionchus species.</title>
        <authorList>
            <person name="Yoshida K."/>
            <person name="Sommer R.J."/>
        </authorList>
    </citation>
    <scope>NUCLEOTIDE SEQUENCE</scope>
    <source>
        <strain evidence="4">RS0144</strain>
    </source>
</reference>
<dbReference type="InterPro" id="IPR009057">
    <property type="entry name" value="Homeodomain-like_sf"/>
</dbReference>
<protein>
    <recommendedName>
        <fullName evidence="3">Homeobox domain-containing protein</fullName>
    </recommendedName>
</protein>
<dbReference type="SUPFAM" id="SSF46689">
    <property type="entry name" value="Homeodomain-like"/>
    <property type="match status" value="1"/>
</dbReference>
<dbReference type="GO" id="GO:0005634">
    <property type="term" value="C:nucleus"/>
    <property type="evidence" value="ECO:0007669"/>
    <property type="project" value="UniProtKB-SubCell"/>
</dbReference>
<evidence type="ECO:0000259" key="3">
    <source>
        <dbReference type="PROSITE" id="PS50071"/>
    </source>
</evidence>
<keyword evidence="2" id="KW-0539">Nucleus</keyword>
<dbReference type="PROSITE" id="PS50071">
    <property type="entry name" value="HOMEOBOX_2"/>
    <property type="match status" value="1"/>
</dbReference>
<name>A0AAV5UER4_9BILA</name>
<evidence type="ECO:0000313" key="4">
    <source>
        <dbReference type="EMBL" id="GMT05434.1"/>
    </source>
</evidence>
<proteinExistence type="predicted"/>
<accession>A0AAV5UER4</accession>
<dbReference type="Proteomes" id="UP001432027">
    <property type="component" value="Unassembled WGS sequence"/>
</dbReference>
<keyword evidence="2" id="KW-0371">Homeobox</keyword>
<dbReference type="EMBL" id="BTSX01000006">
    <property type="protein sequence ID" value="GMT05434.1"/>
    <property type="molecule type" value="Genomic_DNA"/>
</dbReference>
<comment type="caution">
    <text evidence="4">The sequence shown here is derived from an EMBL/GenBank/DDBJ whole genome shotgun (WGS) entry which is preliminary data.</text>
</comment>
<dbReference type="AlphaFoldDB" id="A0AAV5UER4"/>
<evidence type="ECO:0000313" key="5">
    <source>
        <dbReference type="Proteomes" id="UP001432027"/>
    </source>
</evidence>